<reference evidence="1" key="1">
    <citation type="journal article" date="2022" name="bioRxiv">
        <title>Sequencing and chromosome-scale assembly of the giantPleurodeles waltlgenome.</title>
        <authorList>
            <person name="Brown T."/>
            <person name="Elewa A."/>
            <person name="Iarovenko S."/>
            <person name="Subramanian E."/>
            <person name="Araus A.J."/>
            <person name="Petzold A."/>
            <person name="Susuki M."/>
            <person name="Suzuki K.-i.T."/>
            <person name="Hayashi T."/>
            <person name="Toyoda A."/>
            <person name="Oliveira C."/>
            <person name="Osipova E."/>
            <person name="Leigh N.D."/>
            <person name="Simon A."/>
            <person name="Yun M.H."/>
        </authorList>
    </citation>
    <scope>NUCLEOTIDE SEQUENCE</scope>
    <source>
        <strain evidence="1">20211129_DDA</strain>
        <tissue evidence="1">Liver</tissue>
    </source>
</reference>
<organism evidence="1 2">
    <name type="scientific">Pleurodeles waltl</name>
    <name type="common">Iberian ribbed newt</name>
    <dbReference type="NCBI Taxonomy" id="8319"/>
    <lineage>
        <taxon>Eukaryota</taxon>
        <taxon>Metazoa</taxon>
        <taxon>Chordata</taxon>
        <taxon>Craniata</taxon>
        <taxon>Vertebrata</taxon>
        <taxon>Euteleostomi</taxon>
        <taxon>Amphibia</taxon>
        <taxon>Batrachia</taxon>
        <taxon>Caudata</taxon>
        <taxon>Salamandroidea</taxon>
        <taxon>Salamandridae</taxon>
        <taxon>Pleurodelinae</taxon>
        <taxon>Pleurodeles</taxon>
    </lineage>
</organism>
<dbReference type="Proteomes" id="UP001066276">
    <property type="component" value="Chromosome 4_1"/>
</dbReference>
<name>A0AAV7TC12_PLEWA</name>
<dbReference type="EMBL" id="JANPWB010000007">
    <property type="protein sequence ID" value="KAJ1173864.1"/>
    <property type="molecule type" value="Genomic_DNA"/>
</dbReference>
<evidence type="ECO:0000313" key="1">
    <source>
        <dbReference type="EMBL" id="KAJ1173864.1"/>
    </source>
</evidence>
<protein>
    <submittedName>
        <fullName evidence="1">Uncharacterized protein</fullName>
    </submittedName>
</protein>
<evidence type="ECO:0000313" key="2">
    <source>
        <dbReference type="Proteomes" id="UP001066276"/>
    </source>
</evidence>
<accession>A0AAV7TC12</accession>
<proteinExistence type="predicted"/>
<keyword evidence="2" id="KW-1185">Reference proteome</keyword>
<comment type="caution">
    <text evidence="1">The sequence shown here is derived from an EMBL/GenBank/DDBJ whole genome shotgun (WGS) entry which is preliminary data.</text>
</comment>
<sequence>MVKPWTPIEAAHMTKYALDLFTANGVIDQVVNCVIRSGIVEAMGSVNEGAAVGPVVNDGRVAIDGGTVVAVVSGEDLAILNVYGLADDAIDDGVVLKVEVVHSVETMVVVTVYLSSTVSATRLAPMM</sequence>
<dbReference type="AlphaFoldDB" id="A0AAV7TC12"/>
<gene>
    <name evidence="1" type="ORF">NDU88_005689</name>
</gene>